<proteinExistence type="predicted"/>
<dbReference type="PANTHER" id="PTHR22684">
    <property type="entry name" value="NULP1-RELATED"/>
    <property type="match status" value="1"/>
</dbReference>
<dbReference type="OrthoDB" id="205993at2759"/>
<keyword evidence="3" id="KW-1185">Reference proteome</keyword>
<feature type="compositionally biased region" description="Polar residues" evidence="1">
    <location>
        <begin position="111"/>
        <end position="121"/>
    </location>
</feature>
<dbReference type="InterPro" id="IPR006994">
    <property type="entry name" value="TCF25/Rqc1"/>
</dbReference>
<gene>
    <name evidence="2" type="primary">PARPA_06008.1 scaffold 20352</name>
</gene>
<accession>A0A0B7N9N4</accession>
<reference evidence="2 3" key="1">
    <citation type="submission" date="2014-09" db="EMBL/GenBank/DDBJ databases">
        <authorList>
            <person name="Ellenberger Sabrina"/>
        </authorList>
    </citation>
    <scope>NUCLEOTIDE SEQUENCE [LARGE SCALE GENOMIC DNA]</scope>
    <source>
        <strain evidence="2 3">CBS 412.66</strain>
    </source>
</reference>
<dbReference type="Proteomes" id="UP000054107">
    <property type="component" value="Unassembled WGS sequence"/>
</dbReference>
<protein>
    <recommendedName>
        <fullName evidence="4">Transcription factor 25</fullName>
    </recommendedName>
</protein>
<feature type="compositionally biased region" description="Basic residues" evidence="1">
    <location>
        <begin position="95"/>
        <end position="108"/>
    </location>
</feature>
<evidence type="ECO:0000313" key="2">
    <source>
        <dbReference type="EMBL" id="CEP12095.1"/>
    </source>
</evidence>
<feature type="compositionally biased region" description="Acidic residues" evidence="1">
    <location>
        <begin position="25"/>
        <end position="39"/>
    </location>
</feature>
<dbReference type="GO" id="GO:0072344">
    <property type="term" value="P:rescue of stalled ribosome"/>
    <property type="evidence" value="ECO:0007669"/>
    <property type="project" value="TreeGrafter"/>
</dbReference>
<dbReference type="Pfam" id="PF04910">
    <property type="entry name" value="Tcf25"/>
    <property type="match status" value="1"/>
</dbReference>
<organism evidence="2 3">
    <name type="scientific">Parasitella parasitica</name>
    <dbReference type="NCBI Taxonomy" id="35722"/>
    <lineage>
        <taxon>Eukaryota</taxon>
        <taxon>Fungi</taxon>
        <taxon>Fungi incertae sedis</taxon>
        <taxon>Mucoromycota</taxon>
        <taxon>Mucoromycotina</taxon>
        <taxon>Mucoromycetes</taxon>
        <taxon>Mucorales</taxon>
        <taxon>Mucorineae</taxon>
        <taxon>Mucoraceae</taxon>
        <taxon>Parasitella</taxon>
    </lineage>
</organism>
<evidence type="ECO:0000256" key="1">
    <source>
        <dbReference type="SAM" id="MobiDB-lite"/>
    </source>
</evidence>
<dbReference type="PANTHER" id="PTHR22684:SF0">
    <property type="entry name" value="RIBOSOME QUALITY CONTROL COMPLEX SUBUNIT TCF25"/>
    <property type="match status" value="1"/>
</dbReference>
<feature type="compositionally biased region" description="Basic residues" evidence="1">
    <location>
        <begin position="1"/>
        <end position="11"/>
    </location>
</feature>
<dbReference type="GO" id="GO:1990116">
    <property type="term" value="P:ribosome-associated ubiquitin-dependent protein catabolic process"/>
    <property type="evidence" value="ECO:0007669"/>
    <property type="project" value="TreeGrafter"/>
</dbReference>
<dbReference type="EMBL" id="LN727315">
    <property type="protein sequence ID" value="CEP12095.1"/>
    <property type="molecule type" value="Genomic_DNA"/>
</dbReference>
<dbReference type="AlphaFoldDB" id="A0A0B7N9N4"/>
<dbReference type="GO" id="GO:1990112">
    <property type="term" value="C:RQC complex"/>
    <property type="evidence" value="ECO:0007669"/>
    <property type="project" value="TreeGrafter"/>
</dbReference>
<feature type="compositionally biased region" description="Acidic residues" evidence="1">
    <location>
        <begin position="633"/>
        <end position="650"/>
    </location>
</feature>
<evidence type="ECO:0000313" key="3">
    <source>
        <dbReference type="Proteomes" id="UP000054107"/>
    </source>
</evidence>
<feature type="compositionally biased region" description="Acidic residues" evidence="1">
    <location>
        <begin position="54"/>
        <end position="70"/>
    </location>
</feature>
<evidence type="ECO:0008006" key="4">
    <source>
        <dbReference type="Google" id="ProtNLM"/>
    </source>
</evidence>
<feature type="compositionally biased region" description="Basic and acidic residues" evidence="1">
    <location>
        <begin position="71"/>
        <end position="80"/>
    </location>
</feature>
<feature type="region of interest" description="Disordered" evidence="1">
    <location>
        <begin position="621"/>
        <end position="650"/>
    </location>
</feature>
<name>A0A0B7N9N4_9FUNG</name>
<dbReference type="STRING" id="35722.A0A0B7N9N4"/>
<sequence>MSSRALRRLQKQHIPDIVPGKDQDSDQEAVNSDDEEENAQDVPIKQINPFDLLNGDEDDIEEEEEEEEEEKGGNSEKGVDEDITESEPIIDKNYNKTKKNKKKNKKKGNKGDNSSTGTDSISMKELDNVLKQLGQKSSKGATDKQSLNTEERRQLLSVNYRNLDAQAEMKRLFGSHVVNSENRSSQGRVLKKSKFTTPKSDWPPYKRNGLSMEAVETKDGISYYAFRHFEQYQDVQMEFLSAIATHNPEALLLLIRRHPYHVDSLLQLSEIAKHSGDWTTAGDFIERALYACERALHPLFSLKTGTARLSYKRSENRSLFLTVFRHIQFLTRRGCWKTAFEFNKLLFSLDPVSDPLGALLSLDYHALSSKDYDYVVKMQSQWKTDGHLYPSDLSNMPNFAYSSAYAKFKMSEKSKNSQDVVQSTKLMKEAIQKYPLVYCRLLEKLGEREADEIVQLTQYIPNEYMDIMQLSYIERTFEMWKEPEVLEWLKGVGSSTLPVVVNQPQKIQQKLLCDEKENVPLSVCRYIVLIDIQKLLSYLPSSITSSSYQMYDPLPPADSETMYDINERMRSRSSSSFSRIPTDARGLMEMMRNMLGANQLPAGDQEQVRQLLDELERLRRENANQAPGAFPVDGEDFDEDEDDNEEDLYDDGFAEEDDDIGQIQHEMLNNGDMTADEMIEIMNAVGDEDLEVQRALAEAFERNSSTNNNSNHQ</sequence>
<feature type="region of interest" description="Disordered" evidence="1">
    <location>
        <begin position="1"/>
        <end position="123"/>
    </location>
</feature>